<feature type="region of interest" description="Disordered" evidence="1">
    <location>
        <begin position="52"/>
        <end position="97"/>
    </location>
</feature>
<protein>
    <submittedName>
        <fullName evidence="2">Uncharacterized protein</fullName>
    </submittedName>
</protein>
<name>A0A6B9JD12_9CAUD</name>
<evidence type="ECO:0000313" key="3">
    <source>
        <dbReference type="Proteomes" id="UP000438167"/>
    </source>
</evidence>
<accession>A0A6B9JD12</accession>
<dbReference type="GeneID" id="55815345"/>
<evidence type="ECO:0000313" key="2">
    <source>
        <dbReference type="EMBL" id="QGZ17116.1"/>
    </source>
</evidence>
<dbReference type="RefSeq" id="YP_009885939.1">
    <property type="nucleotide sequence ID" value="NC_049489.1"/>
</dbReference>
<gene>
    <name evidence="2" type="primary">17</name>
    <name evidence="2" type="ORF">SEA_DRYANG_17</name>
</gene>
<evidence type="ECO:0000256" key="1">
    <source>
        <dbReference type="SAM" id="MobiDB-lite"/>
    </source>
</evidence>
<keyword evidence="3" id="KW-1185">Reference proteome</keyword>
<dbReference type="KEGG" id="vg:55815345"/>
<organism evidence="2 3">
    <name type="scientific">Arthrobacter phage DrYang</name>
    <dbReference type="NCBI Taxonomy" id="2686080"/>
    <lineage>
        <taxon>Viruses</taxon>
        <taxon>Duplodnaviria</taxon>
        <taxon>Heunggongvirae</taxon>
        <taxon>Uroviricota</taxon>
        <taxon>Caudoviricetes</taxon>
        <taxon>Klausavirus</taxon>
        <taxon>Klausavirus dryang</taxon>
    </lineage>
</organism>
<feature type="compositionally biased region" description="Low complexity" evidence="1">
    <location>
        <begin position="52"/>
        <end position="67"/>
    </location>
</feature>
<proteinExistence type="predicted"/>
<dbReference type="EMBL" id="MN703411">
    <property type="protein sequence ID" value="QGZ17116.1"/>
    <property type="molecule type" value="Genomic_DNA"/>
</dbReference>
<reference evidence="2 3" key="1">
    <citation type="submission" date="2019-11" db="EMBL/GenBank/DDBJ databases">
        <authorList>
            <person name="Donovan J."/>
            <person name="Schaffer R."/>
            <person name="Bae M.S."/>
            <person name="Gitobu P.N."/>
            <person name="Guan P."/>
            <person name="Olavarrieta M.P."/>
            <person name="Perez Cortez K."/>
            <person name="Tozier F.G."/>
            <person name="Vasilopoulos H."/>
            <person name="Zhang S."/>
            <person name="Kapinos A."/>
            <person name="Freise A.C."/>
            <person name="Moberg-Parker J."/>
            <person name="Garlena R.A."/>
            <person name="Russell D.A."/>
            <person name="Pope W.H."/>
            <person name="Jacobs-Sera D."/>
            <person name="Hatfull G.F."/>
        </authorList>
    </citation>
    <scope>NUCLEOTIDE SEQUENCE [LARGE SCALE GENOMIC DNA]</scope>
</reference>
<sequence>MTENVRVYNPNAFEVVIDLEGHSLDGHTATDVSRDTLTDHLIDTGQLLIQHPAPEALPAAPLPVVEEQPPGDPEATPVVEAPKPKQRRTTTGNGSEK</sequence>
<dbReference type="Proteomes" id="UP000438167">
    <property type="component" value="Segment"/>
</dbReference>